<gene>
    <name evidence="2" type="ORF">SAMN05444141_108134</name>
</gene>
<feature type="compositionally biased region" description="Low complexity" evidence="1">
    <location>
        <begin position="97"/>
        <end position="107"/>
    </location>
</feature>
<dbReference type="AlphaFoldDB" id="A0A1I7DC16"/>
<protein>
    <submittedName>
        <fullName evidence="2">SprA-related family protein</fullName>
    </submittedName>
</protein>
<dbReference type="EMBL" id="FPBD01000008">
    <property type="protein sequence ID" value="SFU09272.1"/>
    <property type="molecule type" value="Genomic_DNA"/>
</dbReference>
<evidence type="ECO:0000256" key="1">
    <source>
        <dbReference type="SAM" id="MobiDB-lite"/>
    </source>
</evidence>
<accession>A0A1I7DC16</accession>
<organism evidence="2 3">
    <name type="scientific">Pseudovibrio denitrificans</name>
    <dbReference type="NCBI Taxonomy" id="258256"/>
    <lineage>
        <taxon>Bacteria</taxon>
        <taxon>Pseudomonadati</taxon>
        <taxon>Pseudomonadota</taxon>
        <taxon>Alphaproteobacteria</taxon>
        <taxon>Hyphomicrobiales</taxon>
        <taxon>Stappiaceae</taxon>
        <taxon>Pseudovibrio</taxon>
    </lineage>
</organism>
<dbReference type="Pfam" id="PF12118">
    <property type="entry name" value="SprA-related"/>
    <property type="match status" value="1"/>
</dbReference>
<evidence type="ECO:0000313" key="2">
    <source>
        <dbReference type="EMBL" id="SFU09272.1"/>
    </source>
</evidence>
<sequence>MIDGIGSSFAGLARPASYNAAQPARVNQQETTPFSIEHAVPKDSVTITSDLSANPVAASSSSEKSKNENGQLSEGEQEQVQELKTRDAEVRAHEQAHAAAGGAFAGAPSYTETRGPDGHSYAIGGEVSIDSAPISGDPEASIAKLTTVIAAALAPAQPSGQDQAVAAQAQTNLAQAYTELREKNLGGGEEQEASEVSGLQSLLQVQEYPETASDPSALLLNATQAYQAAAV</sequence>
<evidence type="ECO:0000313" key="3">
    <source>
        <dbReference type="Proteomes" id="UP000183371"/>
    </source>
</evidence>
<feature type="region of interest" description="Disordered" evidence="1">
    <location>
        <begin position="19"/>
        <end position="138"/>
    </location>
</feature>
<reference evidence="3" key="1">
    <citation type="submission" date="2016-10" db="EMBL/GenBank/DDBJ databases">
        <authorList>
            <person name="Varghese N."/>
            <person name="Submissions S."/>
        </authorList>
    </citation>
    <scope>NUCLEOTIDE SEQUENCE [LARGE SCALE GENOMIC DNA]</scope>
    <source>
        <strain evidence="3">DSM 17465</strain>
    </source>
</reference>
<feature type="compositionally biased region" description="Basic and acidic residues" evidence="1">
    <location>
        <begin position="81"/>
        <end position="96"/>
    </location>
</feature>
<feature type="compositionally biased region" description="Polar residues" evidence="1">
    <location>
        <begin position="70"/>
        <end position="80"/>
    </location>
</feature>
<dbReference type="Proteomes" id="UP000183371">
    <property type="component" value="Unassembled WGS sequence"/>
</dbReference>
<name>A0A1I7DC16_9HYPH</name>
<dbReference type="RefSeq" id="WP_008548870.1">
    <property type="nucleotide sequence ID" value="NZ_FPBD01000008.1"/>
</dbReference>
<keyword evidence="3" id="KW-1185">Reference proteome</keyword>
<dbReference type="InterPro" id="IPR021973">
    <property type="entry name" value="SprA-related"/>
</dbReference>
<feature type="compositionally biased region" description="Polar residues" evidence="1">
    <location>
        <begin position="25"/>
        <end position="34"/>
    </location>
</feature>
<proteinExistence type="predicted"/>